<dbReference type="AlphaFoldDB" id="A0A2L1UNV0"/>
<dbReference type="RefSeq" id="WP_104922026.1">
    <property type="nucleotide sequence ID" value="NZ_CP019062.1"/>
</dbReference>
<evidence type="ECO:0000313" key="2">
    <source>
        <dbReference type="Proteomes" id="UP000239197"/>
    </source>
</evidence>
<gene>
    <name evidence="1" type="ORF">BV494_05970</name>
</gene>
<proteinExistence type="predicted"/>
<reference evidence="2" key="1">
    <citation type="submission" date="2017-01" db="EMBL/GenBank/DDBJ databases">
        <title>Genome sequence of Rouxiella sp. ERMR1:05.</title>
        <authorList>
            <person name="Kumar R."/>
            <person name="Singh D."/>
            <person name="Kumar S."/>
        </authorList>
    </citation>
    <scope>NUCLEOTIDE SEQUENCE [LARGE SCALE GENOMIC DNA]</scope>
    <source>
        <strain evidence="2">ERMR1:05</strain>
    </source>
</reference>
<dbReference type="InterPro" id="IPR014710">
    <property type="entry name" value="RmlC-like_jellyroll"/>
</dbReference>
<accession>A0A2L1UNV0</accession>
<sequence length="120" mass="13281">MLSNLFAGLPETASAQENESFDVLLNMPGVRIERIVSTGQASPPDFWYCQTQGEWVTVLQGSAALRFENETQARVMHAGDCTNIPALCKHRVEWTAANEITIWLAVHYGDIEDHCADGES</sequence>
<dbReference type="InterPro" id="IPR011051">
    <property type="entry name" value="RmlC_Cupin_sf"/>
</dbReference>
<protein>
    <submittedName>
        <fullName evidence="1">Cupin</fullName>
    </submittedName>
</protein>
<evidence type="ECO:0000313" key="1">
    <source>
        <dbReference type="EMBL" id="AVF34498.1"/>
    </source>
</evidence>
<dbReference type="Gene3D" id="2.60.120.10">
    <property type="entry name" value="Jelly Rolls"/>
    <property type="match status" value="1"/>
</dbReference>
<dbReference type="OrthoDB" id="9798585at2"/>
<name>A0A2L1UNV0_9GAMM</name>
<dbReference type="SUPFAM" id="SSF51182">
    <property type="entry name" value="RmlC-like cupins"/>
    <property type="match status" value="1"/>
</dbReference>
<dbReference type="EMBL" id="CP019062">
    <property type="protein sequence ID" value="AVF34498.1"/>
    <property type="molecule type" value="Genomic_DNA"/>
</dbReference>
<dbReference type="Proteomes" id="UP000239197">
    <property type="component" value="Chromosome"/>
</dbReference>
<organism evidence="1 2">
    <name type="scientific">Rahnella sikkimica</name>
    <dbReference type="NCBI Taxonomy" id="1805933"/>
    <lineage>
        <taxon>Bacteria</taxon>
        <taxon>Pseudomonadati</taxon>
        <taxon>Pseudomonadota</taxon>
        <taxon>Gammaproteobacteria</taxon>
        <taxon>Enterobacterales</taxon>
        <taxon>Yersiniaceae</taxon>
        <taxon>Rahnella</taxon>
    </lineage>
</organism>
<dbReference type="CDD" id="cd06981">
    <property type="entry name" value="cupin_reut_a1446"/>
    <property type="match status" value="1"/>
</dbReference>
<dbReference type="KEGG" id="rox:BV494_05970"/>
<keyword evidence="2" id="KW-1185">Reference proteome</keyword>